<keyword evidence="2" id="KW-1185">Reference proteome</keyword>
<proteinExistence type="predicted"/>
<name>A0A392WHL5_9FABA</name>
<feature type="non-terminal residue" evidence="1">
    <location>
        <position position="49"/>
    </location>
</feature>
<dbReference type="EMBL" id="LXQA011450719">
    <property type="protein sequence ID" value="MCI97665.1"/>
    <property type="molecule type" value="Genomic_DNA"/>
</dbReference>
<reference evidence="1 2" key="1">
    <citation type="journal article" date="2018" name="Front. Plant Sci.">
        <title>Red Clover (Trifolium pratense) and Zigzag Clover (T. medium) - A Picture of Genomic Similarities and Differences.</title>
        <authorList>
            <person name="Dluhosova J."/>
            <person name="Istvanek J."/>
            <person name="Nedelnik J."/>
            <person name="Repkova J."/>
        </authorList>
    </citation>
    <scope>NUCLEOTIDE SEQUENCE [LARGE SCALE GENOMIC DNA]</scope>
    <source>
        <strain evidence="2">cv. 10/8</strain>
        <tissue evidence="1">Leaf</tissue>
    </source>
</reference>
<sequence length="49" mass="5118">MVIDRARFQWDSGGAVRSPAGTGRVGAAHVRFSAATVGFPVDRSGSWAV</sequence>
<dbReference type="AlphaFoldDB" id="A0A392WHL5"/>
<accession>A0A392WHL5</accession>
<organism evidence="1 2">
    <name type="scientific">Trifolium medium</name>
    <dbReference type="NCBI Taxonomy" id="97028"/>
    <lineage>
        <taxon>Eukaryota</taxon>
        <taxon>Viridiplantae</taxon>
        <taxon>Streptophyta</taxon>
        <taxon>Embryophyta</taxon>
        <taxon>Tracheophyta</taxon>
        <taxon>Spermatophyta</taxon>
        <taxon>Magnoliopsida</taxon>
        <taxon>eudicotyledons</taxon>
        <taxon>Gunneridae</taxon>
        <taxon>Pentapetalae</taxon>
        <taxon>rosids</taxon>
        <taxon>fabids</taxon>
        <taxon>Fabales</taxon>
        <taxon>Fabaceae</taxon>
        <taxon>Papilionoideae</taxon>
        <taxon>50 kb inversion clade</taxon>
        <taxon>NPAAA clade</taxon>
        <taxon>Hologalegina</taxon>
        <taxon>IRL clade</taxon>
        <taxon>Trifolieae</taxon>
        <taxon>Trifolium</taxon>
    </lineage>
</organism>
<evidence type="ECO:0000313" key="1">
    <source>
        <dbReference type="EMBL" id="MCI97665.1"/>
    </source>
</evidence>
<comment type="caution">
    <text evidence="1">The sequence shown here is derived from an EMBL/GenBank/DDBJ whole genome shotgun (WGS) entry which is preliminary data.</text>
</comment>
<dbReference type="Proteomes" id="UP000265520">
    <property type="component" value="Unassembled WGS sequence"/>
</dbReference>
<evidence type="ECO:0000313" key="2">
    <source>
        <dbReference type="Proteomes" id="UP000265520"/>
    </source>
</evidence>
<protein>
    <submittedName>
        <fullName evidence="1">Uncharacterized protein</fullName>
    </submittedName>
</protein>